<dbReference type="Pfam" id="PF13600">
    <property type="entry name" value="DUF4140"/>
    <property type="match status" value="1"/>
</dbReference>
<sequence length="630" mass="70016">MKRLSIIILLVAFVLPMHAQENEQKVTSKISQVTVFLQGAEVSRQATVPLKPGVSILTLTGIAPDIQQQSIQVQGPLTVKILAVSFGVDYLETLQKPDRIKTLEGEKKRLTGLIAQEKSLEEVYREEENMLKTNKSIGGAEKGVEVQELKAAVEYFRLRLLDIRQQLMQTATALHTYQDDLAKVEAQLIELRHVKAQPTGQIVVKVSTKTATTAEFLVKYLVREARWFPSYDIRAKNITSPVSITYKANVSQQSGEDWENVNLTISSADPSESGTRPIIKPWIVGYNNGLAQRDMIRIRGTATIPANNIAFGKVTDDAGEPLPGVNVMIKGTTVGTVTDMNGNYSLPLTSDATTMVLSFIGYKPMERQLNGGGLNDIQLRPDMTQLSEVVVTGYGTSDMSGLEGMVAGVEITKSRVKKMPITATEVIRQTNVEFALTEPFSIKSDGESRATDMVEYELKALYEYYCAPKLDPDAFLTAKILDWDQYNFLDGEASLFFEGKYIGKSILDTRNTSDTLTVSLGRDNNVLVKREKKKEYSSRQFIGANQKVVMAYELSIRNKKALPITIVLQDQIPVSNEKEISVDILEDSHADLDAPSGVMTWKKEIAPGKNEVITLRYSVRYPKGNRMLLE</sequence>
<feature type="domain" description="DUF4140" evidence="3">
    <location>
        <begin position="33"/>
        <end position="129"/>
    </location>
</feature>
<feature type="chain" id="PRO_5046308488" evidence="1">
    <location>
        <begin position="20"/>
        <end position="630"/>
    </location>
</feature>
<reference evidence="4 5" key="1">
    <citation type="submission" date="2021-01" db="EMBL/GenBank/DDBJ databases">
        <title>Chryseolinea sp. Jin1 Genome sequencing and assembly.</title>
        <authorList>
            <person name="Kim I."/>
        </authorList>
    </citation>
    <scope>NUCLEOTIDE SEQUENCE [LARGE SCALE GENOMIC DNA]</scope>
    <source>
        <strain evidence="4 5">Jin1</strain>
    </source>
</reference>
<dbReference type="Pfam" id="PF13715">
    <property type="entry name" value="CarbopepD_reg_2"/>
    <property type="match status" value="1"/>
</dbReference>
<evidence type="ECO:0000256" key="1">
    <source>
        <dbReference type="SAM" id="SignalP"/>
    </source>
</evidence>
<dbReference type="InterPro" id="IPR037291">
    <property type="entry name" value="DUF4139"/>
</dbReference>
<evidence type="ECO:0000259" key="3">
    <source>
        <dbReference type="Pfam" id="PF13600"/>
    </source>
</evidence>
<dbReference type="PANTHER" id="PTHR31005:SF8">
    <property type="entry name" value="DUF4139 DOMAIN-CONTAINING PROTEIN"/>
    <property type="match status" value="1"/>
</dbReference>
<dbReference type="EMBL" id="JAERRB010000004">
    <property type="protein sequence ID" value="MBL0742278.1"/>
    <property type="molecule type" value="Genomic_DNA"/>
</dbReference>
<dbReference type="NCBIfam" id="TIGR02231">
    <property type="entry name" value="mucoidy inhibitor MuiA family protein"/>
    <property type="match status" value="2"/>
</dbReference>
<keyword evidence="1" id="KW-0732">Signal</keyword>
<dbReference type="InterPro" id="IPR025554">
    <property type="entry name" value="DUF4140"/>
</dbReference>
<gene>
    <name evidence="4" type="ORF">JI741_13695</name>
</gene>
<dbReference type="PANTHER" id="PTHR31005">
    <property type="entry name" value="DUF4139 DOMAIN-CONTAINING PROTEIN"/>
    <property type="match status" value="1"/>
</dbReference>
<feature type="signal peptide" evidence="1">
    <location>
        <begin position="1"/>
        <end position="19"/>
    </location>
</feature>
<dbReference type="SUPFAM" id="SSF49464">
    <property type="entry name" value="Carboxypeptidase regulatory domain-like"/>
    <property type="match status" value="1"/>
</dbReference>
<comment type="caution">
    <text evidence="4">The sequence shown here is derived from an EMBL/GenBank/DDBJ whole genome shotgun (WGS) entry which is preliminary data.</text>
</comment>
<name>A0ABS1KS20_9BACT</name>
<dbReference type="Proteomes" id="UP000613030">
    <property type="component" value="Unassembled WGS sequence"/>
</dbReference>
<dbReference type="Pfam" id="PF13598">
    <property type="entry name" value="DUF4139"/>
    <property type="match status" value="1"/>
</dbReference>
<keyword evidence="5" id="KW-1185">Reference proteome</keyword>
<evidence type="ECO:0000313" key="5">
    <source>
        <dbReference type="Proteomes" id="UP000613030"/>
    </source>
</evidence>
<protein>
    <submittedName>
        <fullName evidence="4">Mucoidy inhibitor MuiA family protein</fullName>
    </submittedName>
</protein>
<feature type="domain" description="DUF4139" evidence="2">
    <location>
        <begin position="218"/>
        <end position="623"/>
    </location>
</feature>
<accession>A0ABS1KS20</accession>
<evidence type="ECO:0000259" key="2">
    <source>
        <dbReference type="Pfam" id="PF13598"/>
    </source>
</evidence>
<evidence type="ECO:0000313" key="4">
    <source>
        <dbReference type="EMBL" id="MBL0742278.1"/>
    </source>
</evidence>
<dbReference type="InterPro" id="IPR011935">
    <property type="entry name" value="CHP02231"/>
</dbReference>
<dbReference type="InterPro" id="IPR008969">
    <property type="entry name" value="CarboxyPept-like_regulatory"/>
</dbReference>
<dbReference type="RefSeq" id="WP_202010347.1">
    <property type="nucleotide sequence ID" value="NZ_JAERRB010000004.1"/>
</dbReference>
<proteinExistence type="predicted"/>
<dbReference type="Gene3D" id="2.60.40.1120">
    <property type="entry name" value="Carboxypeptidase-like, regulatory domain"/>
    <property type="match status" value="1"/>
</dbReference>
<organism evidence="4 5">
    <name type="scientific">Chryseolinea lacunae</name>
    <dbReference type="NCBI Taxonomy" id="2801331"/>
    <lineage>
        <taxon>Bacteria</taxon>
        <taxon>Pseudomonadati</taxon>
        <taxon>Bacteroidota</taxon>
        <taxon>Cytophagia</taxon>
        <taxon>Cytophagales</taxon>
        <taxon>Fulvivirgaceae</taxon>
        <taxon>Chryseolinea</taxon>
    </lineage>
</organism>